<evidence type="ECO:0000256" key="16">
    <source>
        <dbReference type="ARBA" id="ARBA00023136"/>
    </source>
</evidence>
<dbReference type="GO" id="GO:0016020">
    <property type="term" value="C:membrane"/>
    <property type="evidence" value="ECO:0007669"/>
    <property type="project" value="InterPro"/>
</dbReference>
<dbReference type="InterPro" id="IPR043603">
    <property type="entry name" value="Phlebo_G2_C"/>
</dbReference>
<evidence type="ECO:0000256" key="13">
    <source>
        <dbReference type="ARBA" id="ARBA00022844"/>
    </source>
</evidence>
<feature type="transmembrane region" description="Helical" evidence="24">
    <location>
        <begin position="747"/>
        <end position="767"/>
    </location>
</feature>
<keyword evidence="20" id="KW-1160">Virus entry into host cell</keyword>
<keyword evidence="10" id="KW-0732">Signal</keyword>
<evidence type="ECO:0000256" key="19">
    <source>
        <dbReference type="ARBA" id="ARBA00023184"/>
    </source>
</evidence>
<keyword evidence="15 24" id="KW-1133">Transmembrane helix</keyword>
<dbReference type="InterPro" id="IPR009879">
    <property type="entry name" value="Phlebovirus_NSM"/>
</dbReference>
<evidence type="ECO:0000313" key="29">
    <source>
        <dbReference type="EMBL" id="AEB70979.1"/>
    </source>
</evidence>
<dbReference type="Pfam" id="PF19019">
    <property type="entry name" value="Phlebo_G2_C"/>
    <property type="match status" value="1"/>
</dbReference>
<feature type="domain" description="Phlebovirus glycoprotein G2 C-terminal" evidence="28">
    <location>
        <begin position="1153"/>
        <end position="1309"/>
    </location>
</feature>
<keyword evidence="6" id="KW-1170">Fusion of virus membrane with host endosomal membrane</keyword>
<sequence>MKNLQIIYLIGLVASRLVLHYSTPDSKVQICFSSGTPEVFVTDYWMEAMSLFPADNKKCELGDGLFSSVTLDDMPKFMKAMTTSDQALRFTCIGSNDSFISELRTDGDVIPGEHHSVIDCKSGDQIRKLSDVNIAPAGLKIQNLMDIEKEERDILRQRDQLIEELRTKLRDSKVRENTAKLRGSEANVELKSALEDADKFKRRADELILHLESERAEGQISRNKSRWLEHELRDAKEDIIRLQNDMAEVSRKKKEVHSSATTRRTGVFSIATTILPILLFASAESIKQPKMRAKCSHARNRIGSGKNVLTGITSPTCSAIDYELRCDSLEILMQEDAYPFSSSHIHKQTVLEALADGFLEQASEGICQLDSSRPTKCYEKRSKMRPHCPNGFRASHYIDDDGKVRGLYCNENSEITEDCLKCRKLKTKPVKQGSVQMQDVMCQNVTVAYNGPLPQPRGYCKIGLKKYKDCDVYHTEVKHAPFIILKGVGKIYLDSLILKNNEESDLSSFVCFKHKGQYDTGEGTEVRVYKSVKISECSNIDAKKSIKCTGDHVFCSKFRCEDAYPEANCIVAPGAGPVLVRYAGGWVKPVCFGYENVIVEMDLHTNTPAKEEECESCVFSCDNDGVRIRTTGFKVGSLVACSSGHCSSYTQAPSTNVFFQYPGMSYSDGSPIGVHLSHDDDTVSSHMVVHCEPKDPCEINTCIICSHTLINYQCHTFLSAFVCTLLIVTIFILLAVIIKKSIRASRLLPSMLVAPLHWLKLLLRWIIIKFRSCFQRQVNTINAEIGWAQRPQRVAPIPRYTGFMAVMLCLLSLCSACSENVVSDSKITKCSAVDSTTKCVVSGSVVMKAGSIGTESCLIVKSPDGLKSHISIKTMSSELVCREGDSYWTSDYAPRCLSSRRCHLVGECHSTNCQAWHDDLVSSEFLKFGNETRLSENKCYEQCGGVSCGCFSMSPSCLFVHSSLESVSKRAIRAFSCSDWSHRITFEITNIDKSKETFTLFDTGSKFFQWGSISLGIDAEAITGTNAMSFLEDPASGFALVDEEFSENPRAGFIGEVRCSSEIAAVAAHKSCKWAPNLIRYRPVTDFVECSSSLINPFILFRRGFLPQSRNGKTFTQSIDKKTVQAISSLSIKATIRMLIEGLEVSFEDSRVRCRASIRNVTGCYSCNEGAKLCLSVNSNLNSTLYAEGSTGIHIALPIFAGTRDYCSVLHFNSPSVDEIIQYSCGIDSKELHITGTLVSIQAHDDRNTQSSGSIVVNPREVPWNFFGWFSGLMKFLGGPLRTAGIILLLIILAIIVIGLVFLCVRSGLLTNLFHKAKSL</sequence>
<evidence type="ECO:0000259" key="27">
    <source>
        <dbReference type="Pfam" id="PF07246"/>
    </source>
</evidence>
<evidence type="ECO:0000256" key="11">
    <source>
        <dbReference type="ARBA" id="ARBA00022804"/>
    </source>
</evidence>
<keyword evidence="8" id="KW-1162">Viral penetration into host cytoplasm</keyword>
<keyword evidence="23" id="KW-0175">Coiled coil</keyword>
<evidence type="ECO:0000256" key="9">
    <source>
        <dbReference type="ARBA" id="ARBA00022692"/>
    </source>
</evidence>
<evidence type="ECO:0000256" key="20">
    <source>
        <dbReference type="ARBA" id="ARBA00023296"/>
    </source>
</evidence>
<dbReference type="Gene3D" id="2.60.40.3770">
    <property type="match status" value="1"/>
</dbReference>
<evidence type="ECO:0000256" key="12">
    <source>
        <dbReference type="ARBA" id="ARBA00022812"/>
    </source>
</evidence>
<keyword evidence="5" id="KW-1168">Fusion of virus membrane with host membrane</keyword>
<evidence type="ECO:0000256" key="22">
    <source>
        <dbReference type="ARBA" id="ARBA00033745"/>
    </source>
</evidence>
<evidence type="ECO:0000256" key="6">
    <source>
        <dbReference type="ARBA" id="ARBA00022510"/>
    </source>
</evidence>
<dbReference type="GO" id="GO:0044178">
    <property type="term" value="C:host cell Golgi membrane"/>
    <property type="evidence" value="ECO:0007669"/>
    <property type="project" value="UniProtKB-SubCell"/>
</dbReference>
<evidence type="ECO:0000256" key="1">
    <source>
        <dbReference type="ARBA" id="ARBA00004244"/>
    </source>
</evidence>
<reference evidence="29 30" key="1">
    <citation type="journal article" date="2011" name="J. Gen. Virol.">
        <title>Aguacate virus, a new antigenic complex of the genus Phlebovirus (family Bunyaviridae).</title>
        <authorList>
            <person name="Palacios G."/>
            <person name="Travassos da Rosa A."/>
            <person name="Savji N."/>
            <person name="Sze W."/>
            <person name="Wick I."/>
            <person name="Guzman H."/>
            <person name="Hutchison S."/>
            <person name="Tesh R."/>
            <person name="Lipkin W.I."/>
        </authorList>
    </citation>
    <scope>NUCLEOTIDE SEQUENCE [LARGE SCALE GENOMIC DNA]</scope>
    <source>
        <strain evidence="29 30">Co Ar 171162</strain>
    </source>
</reference>
<dbReference type="GO" id="GO:0019062">
    <property type="term" value="P:virion attachment to host cell"/>
    <property type="evidence" value="ECO:0007669"/>
    <property type="project" value="UniProtKB-KW"/>
</dbReference>
<dbReference type="Pfam" id="PF07243">
    <property type="entry name" value="Phlebovirus_G1"/>
    <property type="match status" value="1"/>
</dbReference>
<accession>F4ZCL1</accession>
<dbReference type="EMBL" id="HM566157">
    <property type="protein sequence ID" value="AEB70979.1"/>
    <property type="molecule type" value="Genomic_RNA"/>
</dbReference>
<keyword evidence="30" id="KW-1185">Reference proteome</keyword>
<comment type="similarity">
    <text evidence="22">Belongs to the phlebovirus envelope glycoprotein family.</text>
</comment>
<dbReference type="Proteomes" id="UP000133833">
    <property type="component" value="Genome"/>
</dbReference>
<name>F4ZCL1_9VIRU</name>
<evidence type="ECO:0000259" key="25">
    <source>
        <dbReference type="Pfam" id="PF07243"/>
    </source>
</evidence>
<evidence type="ECO:0000256" key="4">
    <source>
        <dbReference type="ARBA" id="ARBA00015294"/>
    </source>
</evidence>
<feature type="domain" description="Phlebovirus glycoprotein G1" evidence="25">
    <location>
        <begin position="297"/>
        <end position="811"/>
    </location>
</feature>
<dbReference type="InterPro" id="IPR009878">
    <property type="entry name" value="Phlebovirus_G2_fusion"/>
</dbReference>
<evidence type="ECO:0000256" key="15">
    <source>
        <dbReference type="ARBA" id="ARBA00022989"/>
    </source>
</evidence>
<evidence type="ECO:0000256" key="24">
    <source>
        <dbReference type="SAM" id="Phobius"/>
    </source>
</evidence>
<evidence type="ECO:0000256" key="17">
    <source>
        <dbReference type="ARBA" id="ARBA00023157"/>
    </source>
</evidence>
<evidence type="ECO:0000256" key="21">
    <source>
        <dbReference type="ARBA" id="ARBA00031199"/>
    </source>
</evidence>
<gene>
    <name evidence="29" type="primary">GP</name>
</gene>
<dbReference type="Pfam" id="PF07246">
    <property type="entry name" value="Phlebovirus_NSM"/>
    <property type="match status" value="1"/>
</dbReference>
<evidence type="ECO:0000256" key="2">
    <source>
        <dbReference type="ARBA" id="ARBA00004482"/>
    </source>
</evidence>
<evidence type="ECO:0000256" key="14">
    <source>
        <dbReference type="ARBA" id="ARBA00022870"/>
    </source>
</evidence>
<evidence type="ECO:0000256" key="8">
    <source>
        <dbReference type="ARBA" id="ARBA00022595"/>
    </source>
</evidence>
<evidence type="ECO:0000259" key="26">
    <source>
        <dbReference type="Pfam" id="PF07245"/>
    </source>
</evidence>
<feature type="domain" description="Phlebovirus glycoprotein G2 fusion" evidence="26">
    <location>
        <begin position="817"/>
        <end position="1134"/>
    </location>
</feature>
<evidence type="ECO:0000256" key="18">
    <source>
        <dbReference type="ARBA" id="ARBA00023180"/>
    </source>
</evidence>
<keyword evidence="19" id="KW-1038">Host endoplasmic reticulum</keyword>
<keyword evidence="9 24" id="KW-0812">Transmembrane</keyword>
<keyword evidence="11" id="KW-1161">Viral attachment to host cell</keyword>
<evidence type="ECO:0000256" key="7">
    <source>
        <dbReference type="ARBA" id="ARBA00022581"/>
    </source>
</evidence>
<evidence type="ECO:0000313" key="30">
    <source>
        <dbReference type="Proteomes" id="UP000133833"/>
    </source>
</evidence>
<feature type="coiled-coil region" evidence="23">
    <location>
        <begin position="197"/>
        <end position="252"/>
    </location>
</feature>
<dbReference type="Pfam" id="PF07245">
    <property type="entry name" value="Phlebovirus_G2"/>
    <property type="match status" value="1"/>
</dbReference>
<keyword evidence="14" id="KW-1043">Host membrane</keyword>
<dbReference type="GO" id="GO:0046718">
    <property type="term" value="P:symbiont entry into host cell"/>
    <property type="evidence" value="ECO:0007669"/>
    <property type="project" value="UniProtKB-KW"/>
</dbReference>
<keyword evidence="13" id="KW-0946">Virion</keyword>
<protein>
    <recommendedName>
        <fullName evidence="4">Envelopment polyprotein</fullName>
    </recommendedName>
    <alternativeName>
        <fullName evidence="21">M polyprotein</fullName>
    </alternativeName>
</protein>
<dbReference type="GO" id="GO:0044167">
    <property type="term" value="C:host cell endoplasmic reticulum membrane"/>
    <property type="evidence" value="ECO:0007669"/>
    <property type="project" value="UniProtKB-SubCell"/>
</dbReference>
<keyword evidence="7" id="KW-0945">Host-virus interaction</keyword>
<evidence type="ECO:0000256" key="5">
    <source>
        <dbReference type="ARBA" id="ARBA00022506"/>
    </source>
</evidence>
<dbReference type="InterPro" id="IPR010826">
    <property type="entry name" value="Phlebovirus_G1"/>
</dbReference>
<feature type="transmembrane region" description="Helical" evidence="24">
    <location>
        <begin position="717"/>
        <end position="738"/>
    </location>
</feature>
<proteinExistence type="inferred from homology"/>
<keyword evidence="16 24" id="KW-0472">Membrane</keyword>
<organism evidence="29 30">
    <name type="scientific">Durania virus</name>
    <dbReference type="NCBI Taxonomy" id="1006585"/>
    <lineage>
        <taxon>Viruses</taxon>
        <taxon>Riboviria</taxon>
        <taxon>Orthornavirae</taxon>
        <taxon>Negarnaviricota</taxon>
        <taxon>Polyploviricotina</taxon>
        <taxon>Bunyaviricetes</taxon>
        <taxon>Hareavirales</taxon>
        <taxon>Phenuiviridae</taxon>
        <taxon>Phlebovirus</taxon>
        <taxon>Phlebovirus duraniaense</taxon>
    </lineage>
</organism>
<evidence type="ECO:0000256" key="3">
    <source>
        <dbReference type="ARBA" id="ARBA00004563"/>
    </source>
</evidence>
<dbReference type="GO" id="GO:0055036">
    <property type="term" value="C:virion membrane"/>
    <property type="evidence" value="ECO:0007669"/>
    <property type="project" value="UniProtKB-SubCell"/>
</dbReference>
<evidence type="ECO:0000259" key="28">
    <source>
        <dbReference type="Pfam" id="PF19019"/>
    </source>
</evidence>
<dbReference type="RefSeq" id="YP_010086126.1">
    <property type="nucleotide sequence ID" value="NC_055346.1"/>
</dbReference>
<comment type="subcellular location">
    <subcellularLocation>
        <location evidence="1">Host Golgi apparatus membrane</location>
        <topology evidence="1">Single-pass type I membrane protein</topology>
    </subcellularLocation>
    <subcellularLocation>
        <location evidence="2">Host endoplasmic reticulum membrane</location>
        <topology evidence="2">Single-pass type I membrane protein</topology>
    </subcellularLocation>
    <subcellularLocation>
        <location evidence="3">Virion membrane</location>
        <topology evidence="3">Single-pass type I membrane protein</topology>
    </subcellularLocation>
</comment>
<dbReference type="Gene3D" id="2.60.98.50">
    <property type="match status" value="3"/>
</dbReference>
<keyword evidence="17" id="KW-1015">Disulfide bond</keyword>
<evidence type="ECO:0000256" key="10">
    <source>
        <dbReference type="ARBA" id="ARBA00022729"/>
    </source>
</evidence>
<evidence type="ECO:0000256" key="23">
    <source>
        <dbReference type="SAM" id="Coils"/>
    </source>
</evidence>
<keyword evidence="18" id="KW-0325">Glycoprotein</keyword>
<dbReference type="GeneID" id="65101264"/>
<keyword evidence="12" id="KW-1040">Host Golgi apparatus</keyword>
<feature type="transmembrane region" description="Helical" evidence="24">
    <location>
        <begin position="1284"/>
        <end position="1305"/>
    </location>
</feature>
<dbReference type="GO" id="GO:0039654">
    <property type="term" value="P:fusion of virus membrane with host endosome membrane"/>
    <property type="evidence" value="ECO:0007669"/>
    <property type="project" value="UniProtKB-KW"/>
</dbReference>
<dbReference type="KEGG" id="vg:65101264"/>
<feature type="domain" description="Phlebovirus nonstructural NS-M" evidence="27">
    <location>
        <begin position="4"/>
        <end position="245"/>
    </location>
</feature>